<evidence type="ECO:0000313" key="1">
    <source>
        <dbReference type="EMBL" id="SEE49510.1"/>
    </source>
</evidence>
<proteinExistence type="predicted"/>
<reference evidence="1 2" key="1">
    <citation type="submission" date="2016-10" db="EMBL/GenBank/DDBJ databases">
        <authorList>
            <person name="Varghese N."/>
            <person name="Submissions S."/>
        </authorList>
    </citation>
    <scope>NUCLEOTIDE SEQUENCE [LARGE SCALE GENOMIC DNA]</scope>
    <source>
        <strain evidence="1 2">BS2773</strain>
    </source>
</reference>
<protein>
    <submittedName>
        <fullName evidence="1">Uncharacterized protein</fullName>
    </submittedName>
</protein>
<organism evidence="1 2">
    <name type="scientific">Pseudomonas costantinii</name>
    <dbReference type="NCBI Taxonomy" id="168469"/>
    <lineage>
        <taxon>Bacteria</taxon>
        <taxon>Pseudomonadati</taxon>
        <taxon>Pseudomonadota</taxon>
        <taxon>Gammaproteobacteria</taxon>
        <taxon>Pseudomonadales</taxon>
        <taxon>Pseudomonadaceae</taxon>
        <taxon>Pseudomonas</taxon>
    </lineage>
</organism>
<dbReference type="EMBL" id="FNTS01000002">
    <property type="protein sequence ID" value="SEE49510.1"/>
    <property type="molecule type" value="Genomic_DNA"/>
</dbReference>
<sequence length="55" mass="5938">MWKLLPGGSWLACDADTSVCQLSRVDAIAGKPAPTQASSHIDRASTQILYASDWF</sequence>
<keyword evidence="2" id="KW-1185">Reference proteome</keyword>
<dbReference type="Proteomes" id="UP000182179">
    <property type="component" value="Unassembled WGS sequence"/>
</dbReference>
<accession>A0A1H5JAR3</accession>
<gene>
    <name evidence="1" type="ORF">SAMN04515675_5867</name>
</gene>
<comment type="caution">
    <text evidence="1">The sequence shown here is derived from an EMBL/GenBank/DDBJ whole genome shotgun (WGS) entry which is preliminary data.</text>
</comment>
<name>A0A1H5JAR3_9PSED</name>
<evidence type="ECO:0000313" key="2">
    <source>
        <dbReference type="Proteomes" id="UP000182179"/>
    </source>
</evidence>